<gene>
    <name evidence="2" type="ORF">DDE83_008368</name>
</gene>
<keyword evidence="3" id="KW-1185">Reference proteome</keyword>
<feature type="region of interest" description="Disordered" evidence="1">
    <location>
        <begin position="196"/>
        <end position="246"/>
    </location>
</feature>
<name>A0A364MUA3_STELY</name>
<feature type="compositionally biased region" description="Polar residues" evidence="1">
    <location>
        <begin position="231"/>
        <end position="244"/>
    </location>
</feature>
<proteinExistence type="predicted"/>
<comment type="caution">
    <text evidence="2">The sequence shown here is derived from an EMBL/GenBank/DDBJ whole genome shotgun (WGS) entry which is preliminary data.</text>
</comment>
<reference evidence="3" key="1">
    <citation type="submission" date="2018-05" db="EMBL/GenBank/DDBJ databases">
        <title>Draft genome sequence of Stemphylium lycopersici strain CIDEFI 213.</title>
        <authorList>
            <person name="Medina R."/>
            <person name="Franco M.E.E."/>
            <person name="Lucentini C.G."/>
            <person name="Saparrat M.C.N."/>
            <person name="Balatti P.A."/>
        </authorList>
    </citation>
    <scope>NUCLEOTIDE SEQUENCE [LARGE SCALE GENOMIC DNA]</scope>
    <source>
        <strain evidence="3">CIDEFI 213</strain>
    </source>
</reference>
<evidence type="ECO:0000256" key="1">
    <source>
        <dbReference type="SAM" id="MobiDB-lite"/>
    </source>
</evidence>
<feature type="region of interest" description="Disordered" evidence="1">
    <location>
        <begin position="77"/>
        <end position="107"/>
    </location>
</feature>
<sequence>MTYADAETQTVWAGLTKMDLRPDILFTAPDTTTPPAEMILEKHHQGIDNIVVAAQLGALDPHNTSFPSLLERRKNRPDFPTRISLPKSDLDDEVFPSPPPTHAALSPLPEANKRFAGHTPLIPRARSPVPDEEEPALPEKPPFVDEEEQTGTPLEDQPLIGPLMLPTNPVDGAADHIALDVLDDVLEMVAKDQDRFSKLKDAPEPTPASAPPPAHVHAAAAEKTEDDLPLSRNTSTDSRKSPNNVEFVDGIILKTPPLNFGVPIGQV</sequence>
<dbReference type="Proteomes" id="UP000249619">
    <property type="component" value="Unassembled WGS sequence"/>
</dbReference>
<dbReference type="EMBL" id="QGDH01000194">
    <property type="protein sequence ID" value="RAR02995.1"/>
    <property type="molecule type" value="Genomic_DNA"/>
</dbReference>
<organism evidence="2 3">
    <name type="scientific">Stemphylium lycopersici</name>
    <name type="common">Tomato gray leaf spot disease fungus</name>
    <name type="synonym">Thyrospora lycopersici</name>
    <dbReference type="NCBI Taxonomy" id="183478"/>
    <lineage>
        <taxon>Eukaryota</taxon>
        <taxon>Fungi</taxon>
        <taxon>Dikarya</taxon>
        <taxon>Ascomycota</taxon>
        <taxon>Pezizomycotina</taxon>
        <taxon>Dothideomycetes</taxon>
        <taxon>Pleosporomycetidae</taxon>
        <taxon>Pleosporales</taxon>
        <taxon>Pleosporineae</taxon>
        <taxon>Pleosporaceae</taxon>
        <taxon>Stemphylium</taxon>
    </lineage>
</organism>
<feature type="region of interest" description="Disordered" evidence="1">
    <location>
        <begin position="120"/>
        <end position="163"/>
    </location>
</feature>
<evidence type="ECO:0000313" key="2">
    <source>
        <dbReference type="EMBL" id="RAR02995.1"/>
    </source>
</evidence>
<evidence type="ECO:0000313" key="3">
    <source>
        <dbReference type="Proteomes" id="UP000249619"/>
    </source>
</evidence>
<feature type="compositionally biased region" description="Pro residues" evidence="1">
    <location>
        <begin position="204"/>
        <end position="214"/>
    </location>
</feature>
<dbReference type="OrthoDB" id="3784117at2759"/>
<protein>
    <submittedName>
        <fullName evidence="2">Uncharacterized protein</fullName>
    </submittedName>
</protein>
<accession>A0A364MUA3</accession>
<dbReference type="AlphaFoldDB" id="A0A364MUA3"/>